<dbReference type="GO" id="GO:0003729">
    <property type="term" value="F:mRNA binding"/>
    <property type="evidence" value="ECO:0007669"/>
    <property type="project" value="TreeGrafter"/>
</dbReference>
<evidence type="ECO:0000256" key="1">
    <source>
        <dbReference type="SAM" id="Phobius"/>
    </source>
</evidence>
<evidence type="ECO:0000259" key="2">
    <source>
        <dbReference type="Pfam" id="PF16134"/>
    </source>
</evidence>
<dbReference type="AlphaFoldDB" id="A0A6V7NLE6"/>
<keyword evidence="1" id="KW-0472">Membrane</keyword>
<gene>
    <name evidence="3" type="ORF">CB5_LOCUS2569</name>
</gene>
<reference evidence="3" key="1">
    <citation type="submission" date="2020-07" db="EMBL/GenBank/DDBJ databases">
        <authorList>
            <person name="Lin J."/>
        </authorList>
    </citation>
    <scope>NUCLEOTIDE SEQUENCE</scope>
</reference>
<organism evidence="3">
    <name type="scientific">Ananas comosus var. bracteatus</name>
    <name type="common">red pineapple</name>
    <dbReference type="NCBI Taxonomy" id="296719"/>
    <lineage>
        <taxon>Eukaryota</taxon>
        <taxon>Viridiplantae</taxon>
        <taxon>Streptophyta</taxon>
        <taxon>Embryophyta</taxon>
        <taxon>Tracheophyta</taxon>
        <taxon>Spermatophyta</taxon>
        <taxon>Magnoliopsida</taxon>
        <taxon>Liliopsida</taxon>
        <taxon>Poales</taxon>
        <taxon>Bromeliaceae</taxon>
        <taxon>Bromelioideae</taxon>
        <taxon>Ananas</taxon>
    </lineage>
</organism>
<dbReference type="InterPro" id="IPR040007">
    <property type="entry name" value="Tho2"/>
</dbReference>
<dbReference type="PANTHER" id="PTHR21597">
    <property type="entry name" value="THO2 PROTEIN"/>
    <property type="match status" value="1"/>
</dbReference>
<keyword evidence="1" id="KW-1133">Transmembrane helix</keyword>
<dbReference type="PANTHER" id="PTHR21597:SF0">
    <property type="entry name" value="THO COMPLEX SUBUNIT 2"/>
    <property type="match status" value="1"/>
</dbReference>
<protein>
    <recommendedName>
        <fullName evidence="2">THO complex subunit 2 N-terminal domain-containing protein</fullName>
    </recommendedName>
</protein>
<sequence length="223" mass="25727">MSLRSPEFKYITQECLREWKSSNPSFRLPDPVPMNRFLYELCWAMIRGELPFPKCRAALDSVVFKRGAEEGGDGVRSCGYHRTPGSRCEYHELLLTISGDHRIRLVKMAKSLVESSFVPARLLQERCEEEFLWEAELSKAKAQDLKTKEVRVNTRLLYQQTKFNLLQEESEGYAKLVSTSSFCSFGMLTIVFAFCDGIDFSIIFIVSDGLCCFTPFFHFIYCK</sequence>
<dbReference type="Pfam" id="PF16134">
    <property type="entry name" value="THOC2_N"/>
    <property type="match status" value="1"/>
</dbReference>
<feature type="domain" description="THO complex subunit 2 N-terminal" evidence="2">
    <location>
        <begin position="105"/>
        <end position="178"/>
    </location>
</feature>
<dbReference type="InterPro" id="IPR032302">
    <property type="entry name" value="THOC2_N"/>
</dbReference>
<proteinExistence type="predicted"/>
<accession>A0A6V7NLE6</accession>
<feature type="transmembrane region" description="Helical" evidence="1">
    <location>
        <begin position="200"/>
        <end position="221"/>
    </location>
</feature>
<dbReference type="GO" id="GO:0006406">
    <property type="term" value="P:mRNA export from nucleus"/>
    <property type="evidence" value="ECO:0007669"/>
    <property type="project" value="InterPro"/>
</dbReference>
<keyword evidence="1" id="KW-0812">Transmembrane</keyword>
<dbReference type="EMBL" id="LR862139">
    <property type="protein sequence ID" value="CAD1819358.1"/>
    <property type="molecule type" value="Genomic_DNA"/>
</dbReference>
<dbReference type="GO" id="GO:0006397">
    <property type="term" value="P:mRNA processing"/>
    <property type="evidence" value="ECO:0007669"/>
    <property type="project" value="InterPro"/>
</dbReference>
<name>A0A6V7NLE6_ANACO</name>
<dbReference type="GO" id="GO:0000445">
    <property type="term" value="C:THO complex part of transcription export complex"/>
    <property type="evidence" value="ECO:0007669"/>
    <property type="project" value="TreeGrafter"/>
</dbReference>
<evidence type="ECO:0000313" key="3">
    <source>
        <dbReference type="EMBL" id="CAD1819358.1"/>
    </source>
</evidence>